<dbReference type="PRINTS" id="PR00038">
    <property type="entry name" value="HTHLUXR"/>
</dbReference>
<comment type="caution">
    <text evidence="4">The sequence shown here is derived from an EMBL/GenBank/DDBJ whole genome shotgun (WGS) entry which is preliminary data.</text>
</comment>
<dbReference type="Gene3D" id="1.10.10.10">
    <property type="entry name" value="Winged helix-like DNA-binding domain superfamily/Winged helix DNA-binding domain"/>
    <property type="match status" value="1"/>
</dbReference>
<dbReference type="InterPro" id="IPR011990">
    <property type="entry name" value="TPR-like_helical_dom_sf"/>
</dbReference>
<dbReference type="GO" id="GO:0005524">
    <property type="term" value="F:ATP binding"/>
    <property type="evidence" value="ECO:0007669"/>
    <property type="project" value="UniProtKB-KW"/>
</dbReference>
<evidence type="ECO:0000313" key="4">
    <source>
        <dbReference type="EMBL" id="GIG78619.1"/>
    </source>
</evidence>
<dbReference type="GO" id="GO:0006355">
    <property type="term" value="P:regulation of DNA-templated transcription"/>
    <property type="evidence" value="ECO:0007669"/>
    <property type="project" value="InterPro"/>
</dbReference>
<dbReference type="GO" id="GO:0004016">
    <property type="term" value="F:adenylate cyclase activity"/>
    <property type="evidence" value="ECO:0007669"/>
    <property type="project" value="TreeGrafter"/>
</dbReference>
<keyword evidence="2" id="KW-0067">ATP-binding</keyword>
<dbReference type="Proteomes" id="UP000630097">
    <property type="component" value="Unassembled WGS sequence"/>
</dbReference>
<evidence type="ECO:0000256" key="1">
    <source>
        <dbReference type="ARBA" id="ARBA00022741"/>
    </source>
</evidence>
<dbReference type="CDD" id="cd06170">
    <property type="entry name" value="LuxR_C_like"/>
    <property type="match status" value="1"/>
</dbReference>
<dbReference type="GO" id="GO:0005737">
    <property type="term" value="C:cytoplasm"/>
    <property type="evidence" value="ECO:0007669"/>
    <property type="project" value="TreeGrafter"/>
</dbReference>
<dbReference type="SMART" id="SM00421">
    <property type="entry name" value="HTH_LUXR"/>
    <property type="match status" value="1"/>
</dbReference>
<dbReference type="InterPro" id="IPR000792">
    <property type="entry name" value="Tscrpt_reg_LuxR_C"/>
</dbReference>
<proteinExistence type="predicted"/>
<keyword evidence="5" id="KW-1185">Reference proteome</keyword>
<dbReference type="Pfam" id="PF13191">
    <property type="entry name" value="AAA_16"/>
    <property type="match status" value="1"/>
</dbReference>
<sequence>MQLLDREVEKELLAGLLQAAKRGKSGTIVLRGEAGIGKSALIDHAMESATGMRVLRVTGVVAESELGYAGLHRLMLPLLDRLSGLPIPQRAALESAFGMAEGIAPDPFLVGLAVLTLLTDHAETRPVLCVCDDAQWLDDESLRTLAFVARRLQADRVAILVGLRGTDGLTALDDLPTHLVTGLATQAAHTLLASTVKDRLDPRTADRIVIETGGNPLAICELGRELIARREPPIPLSERLPMGRQLEAGFLRRVGMLPEHTRTLLLVTAADPTGDPGLVWRTVLHLKASGGAPDLISAAEPAVTAGLINTHRVIGFRHPLMRSAVYGGAADGLRRAVHSALAAMTDRDTDADRRAWHLAAATAHLDEDVAAELERSAHHARLRGGFAAEATLLAHAAGLSPHPAKRTARLVAAAGAAQAAGHVQRAEHLLDQAEPALDDGSAADAMRLRGMLLLHTSRSEQAIGVLLRAATLFQDHHIAPVTESLLAAFEAAAISPWTVTDKSLHDLAEFALRFVRDSEQSESGARTLLRGHATAVIEGFDASAPFLRAALTAIRRRTPEEEPSSWLVLSGTAAMQLWDDEAISTIAVNEADRARERGDLQVLRRALHCQAMLRIWRGQFAAAGLLFAECDELSAVIGSSRVGSPGEVLLLAWQGDETRTRQAAARLLSLGPAEPQAVGGHMVQLARTALAVLELGRGNYREALDAAHRAFDDDFAFFNTPPLPELLEAAVRGGQPDVARAVLDRLAERAAAAGTPWALGLLARSRALLTDEPEQHYAEAIRLLEGTGIITDLARAHLLYGEWLRRVRRRTEAGLHLAKAHTMFTTMGANDFAERARAELIAGGHRPPKRSVESTDGLTPREAQIAALAAHGATNQEIATRLYISANTVDYHLRKVFMKLSITSRRQLRERLSRIDGQDWTTPVRG</sequence>
<dbReference type="SUPFAM" id="SSF52540">
    <property type="entry name" value="P-loop containing nucleoside triphosphate hydrolases"/>
    <property type="match status" value="1"/>
</dbReference>
<dbReference type="EMBL" id="BONV01000005">
    <property type="protein sequence ID" value="GIG78619.1"/>
    <property type="molecule type" value="Genomic_DNA"/>
</dbReference>
<dbReference type="SUPFAM" id="SSF46894">
    <property type="entry name" value="C-terminal effector domain of the bipartite response regulators"/>
    <property type="match status" value="1"/>
</dbReference>
<dbReference type="Pfam" id="PF00196">
    <property type="entry name" value="GerE"/>
    <property type="match status" value="1"/>
</dbReference>
<dbReference type="SUPFAM" id="SSF48452">
    <property type="entry name" value="TPR-like"/>
    <property type="match status" value="1"/>
</dbReference>
<dbReference type="AlphaFoldDB" id="A0A8J3PRP2"/>
<dbReference type="RefSeq" id="WP_203882102.1">
    <property type="nucleotide sequence ID" value="NZ_BAABHH010000007.1"/>
</dbReference>
<dbReference type="PROSITE" id="PS50043">
    <property type="entry name" value="HTH_LUXR_2"/>
    <property type="match status" value="1"/>
</dbReference>
<organism evidence="4 5">
    <name type="scientific">Planotetraspora kaengkrachanensis</name>
    <dbReference type="NCBI Taxonomy" id="575193"/>
    <lineage>
        <taxon>Bacteria</taxon>
        <taxon>Bacillati</taxon>
        <taxon>Actinomycetota</taxon>
        <taxon>Actinomycetes</taxon>
        <taxon>Streptosporangiales</taxon>
        <taxon>Streptosporangiaceae</taxon>
        <taxon>Planotetraspora</taxon>
    </lineage>
</organism>
<protein>
    <submittedName>
        <fullName evidence="4">LuxR family transcriptional regulator</fullName>
    </submittedName>
</protein>
<dbReference type="InterPro" id="IPR027417">
    <property type="entry name" value="P-loop_NTPase"/>
</dbReference>
<dbReference type="PANTHER" id="PTHR16305">
    <property type="entry name" value="TESTICULAR SOLUBLE ADENYLYL CYCLASE"/>
    <property type="match status" value="1"/>
</dbReference>
<evidence type="ECO:0000313" key="5">
    <source>
        <dbReference type="Proteomes" id="UP000630097"/>
    </source>
</evidence>
<dbReference type="InterPro" id="IPR041664">
    <property type="entry name" value="AAA_16"/>
</dbReference>
<dbReference type="GO" id="GO:0003677">
    <property type="term" value="F:DNA binding"/>
    <property type="evidence" value="ECO:0007669"/>
    <property type="project" value="InterPro"/>
</dbReference>
<reference evidence="4 5" key="1">
    <citation type="submission" date="2021-01" db="EMBL/GenBank/DDBJ databases">
        <title>Whole genome shotgun sequence of Planotetraspora kaengkrachanensis NBRC 104272.</title>
        <authorList>
            <person name="Komaki H."/>
            <person name="Tamura T."/>
        </authorList>
    </citation>
    <scope>NUCLEOTIDE SEQUENCE [LARGE SCALE GENOMIC DNA]</scope>
    <source>
        <strain evidence="4 5">NBRC 104272</strain>
    </source>
</reference>
<evidence type="ECO:0000259" key="3">
    <source>
        <dbReference type="PROSITE" id="PS50043"/>
    </source>
</evidence>
<dbReference type="InterPro" id="IPR036388">
    <property type="entry name" value="WH-like_DNA-bd_sf"/>
</dbReference>
<dbReference type="InterPro" id="IPR016032">
    <property type="entry name" value="Sig_transdc_resp-reg_C-effctor"/>
</dbReference>
<feature type="domain" description="HTH luxR-type" evidence="3">
    <location>
        <begin position="851"/>
        <end position="916"/>
    </location>
</feature>
<gene>
    <name evidence="4" type="ORF">Pka01_17460</name>
</gene>
<keyword evidence="1" id="KW-0547">Nucleotide-binding</keyword>
<evidence type="ECO:0000256" key="2">
    <source>
        <dbReference type="ARBA" id="ARBA00022840"/>
    </source>
</evidence>
<accession>A0A8J3PRP2</accession>
<name>A0A8J3PRP2_9ACTN</name>
<dbReference type="PANTHER" id="PTHR16305:SF35">
    <property type="entry name" value="TRANSCRIPTIONAL ACTIVATOR DOMAIN"/>
    <property type="match status" value="1"/>
</dbReference>